<proteinExistence type="predicted"/>
<organism evidence="1 2">
    <name type="scientific">Aquamicrobium terrae</name>
    <dbReference type="NCBI Taxonomy" id="1324945"/>
    <lineage>
        <taxon>Bacteria</taxon>
        <taxon>Pseudomonadati</taxon>
        <taxon>Pseudomonadota</taxon>
        <taxon>Alphaproteobacteria</taxon>
        <taxon>Hyphomicrobiales</taxon>
        <taxon>Phyllobacteriaceae</taxon>
        <taxon>Aquamicrobium</taxon>
    </lineage>
</organism>
<dbReference type="Proteomes" id="UP001549076">
    <property type="component" value="Unassembled WGS sequence"/>
</dbReference>
<dbReference type="EMBL" id="JBEPML010000010">
    <property type="protein sequence ID" value="MET3792933.1"/>
    <property type="molecule type" value="Genomic_DNA"/>
</dbReference>
<protein>
    <submittedName>
        <fullName evidence="1">Uncharacterized protein</fullName>
    </submittedName>
</protein>
<dbReference type="RefSeq" id="WP_354196376.1">
    <property type="nucleotide sequence ID" value="NZ_JBEPML010000010.1"/>
</dbReference>
<evidence type="ECO:0000313" key="2">
    <source>
        <dbReference type="Proteomes" id="UP001549076"/>
    </source>
</evidence>
<reference evidence="1 2" key="1">
    <citation type="submission" date="2024-06" db="EMBL/GenBank/DDBJ databases">
        <title>Genomic Encyclopedia of Type Strains, Phase IV (KMG-IV): sequencing the most valuable type-strain genomes for metagenomic binning, comparative biology and taxonomic classification.</title>
        <authorList>
            <person name="Goeker M."/>
        </authorList>
    </citation>
    <scope>NUCLEOTIDE SEQUENCE [LARGE SCALE GENOMIC DNA]</scope>
    <source>
        <strain evidence="1 2">DSM 27865</strain>
    </source>
</reference>
<name>A0ABV2N1K3_9HYPH</name>
<accession>A0ABV2N1K3</accession>
<evidence type="ECO:0000313" key="1">
    <source>
        <dbReference type="EMBL" id="MET3792933.1"/>
    </source>
</evidence>
<keyword evidence="2" id="KW-1185">Reference proteome</keyword>
<gene>
    <name evidence="1" type="ORF">ABID37_003156</name>
</gene>
<sequence>MTTDQENRMTKASPGVLPAAGRDVRSTFLPASASARSTIKLIDASVEVAATEHES</sequence>
<comment type="caution">
    <text evidence="1">The sequence shown here is derived from an EMBL/GenBank/DDBJ whole genome shotgun (WGS) entry which is preliminary data.</text>
</comment>